<organism evidence="7 8">
    <name type="scientific">Tateyamaria armeniaca</name>
    <dbReference type="NCBI Taxonomy" id="2518930"/>
    <lineage>
        <taxon>Bacteria</taxon>
        <taxon>Pseudomonadati</taxon>
        <taxon>Pseudomonadota</taxon>
        <taxon>Alphaproteobacteria</taxon>
        <taxon>Rhodobacterales</taxon>
        <taxon>Roseobacteraceae</taxon>
        <taxon>Tateyamaria</taxon>
    </lineage>
</organism>
<keyword evidence="8" id="KW-1185">Reference proteome</keyword>
<dbReference type="RefSeq" id="WP_407591176.1">
    <property type="nucleotide sequence ID" value="NZ_JBHDIY010000002.1"/>
</dbReference>
<accession>A0ABW8UR08</accession>
<dbReference type="HAMAP" id="MF_00074">
    <property type="entry name" value="16SrRNA_methyltr_G"/>
    <property type="match status" value="1"/>
</dbReference>
<dbReference type="Gene3D" id="3.40.50.150">
    <property type="entry name" value="Vaccinia Virus protein VP39"/>
    <property type="match status" value="1"/>
</dbReference>
<comment type="caution">
    <text evidence="6">Lacks conserved residue(s) required for the propagation of feature annotation.</text>
</comment>
<dbReference type="PANTHER" id="PTHR31760:SF0">
    <property type="entry name" value="S-ADENOSYL-L-METHIONINE-DEPENDENT METHYLTRANSFERASES SUPERFAMILY PROTEIN"/>
    <property type="match status" value="1"/>
</dbReference>
<dbReference type="EC" id="2.1.1.170" evidence="6"/>
<dbReference type="PANTHER" id="PTHR31760">
    <property type="entry name" value="S-ADENOSYL-L-METHIONINE-DEPENDENT METHYLTRANSFERASES SUPERFAMILY PROTEIN"/>
    <property type="match status" value="1"/>
</dbReference>
<comment type="function">
    <text evidence="6">Specifically methylates the N7 position of guanine in position 527 of 16S rRNA.</text>
</comment>
<dbReference type="InterPro" id="IPR029063">
    <property type="entry name" value="SAM-dependent_MTases_sf"/>
</dbReference>
<evidence type="ECO:0000256" key="3">
    <source>
        <dbReference type="ARBA" id="ARBA00022603"/>
    </source>
</evidence>
<dbReference type="SUPFAM" id="SSF53335">
    <property type="entry name" value="S-adenosyl-L-methionine-dependent methyltransferases"/>
    <property type="match status" value="1"/>
</dbReference>
<gene>
    <name evidence="6 7" type="primary">rsmG</name>
    <name evidence="7" type="ORF">ACERZ8_05615</name>
</gene>
<keyword evidence="3 6" id="KW-0489">Methyltransferase</keyword>
<proteinExistence type="inferred from homology"/>
<dbReference type="Pfam" id="PF02527">
    <property type="entry name" value="GidB"/>
    <property type="match status" value="1"/>
</dbReference>
<dbReference type="PIRSF" id="PIRSF003078">
    <property type="entry name" value="GidB"/>
    <property type="match status" value="1"/>
</dbReference>
<dbReference type="InterPro" id="IPR003682">
    <property type="entry name" value="rRNA_ssu_MeTfrase_G"/>
</dbReference>
<keyword evidence="2 6" id="KW-0698">rRNA processing</keyword>
<keyword evidence="5 6" id="KW-0949">S-adenosyl-L-methionine</keyword>
<reference evidence="7 8" key="1">
    <citation type="submission" date="2024-08" db="EMBL/GenBank/DDBJ databases">
        <title>Tateyamaria sp. nov., isolated from marine algae.</title>
        <authorList>
            <person name="Choi B.J."/>
            <person name="Kim J.M."/>
            <person name="Lee J.K."/>
            <person name="Choi D.G."/>
            <person name="Bayburt H."/>
            <person name="Baek J.H."/>
            <person name="Han D.M."/>
            <person name="Jeon C.O."/>
        </authorList>
    </citation>
    <scope>NUCLEOTIDE SEQUENCE [LARGE SCALE GENOMIC DNA]</scope>
    <source>
        <strain evidence="7 8">KMU-156</strain>
    </source>
</reference>
<dbReference type="NCBIfam" id="TIGR00138">
    <property type="entry name" value="rsmG_gidB"/>
    <property type="match status" value="1"/>
</dbReference>
<dbReference type="Proteomes" id="UP001627408">
    <property type="component" value="Unassembled WGS sequence"/>
</dbReference>
<comment type="similarity">
    <text evidence="6">Belongs to the methyltransferase superfamily. RNA methyltransferase RsmG family.</text>
</comment>
<protein>
    <recommendedName>
        <fullName evidence="6">Ribosomal RNA small subunit methyltransferase G</fullName>
        <ecNumber evidence="6">2.1.1.170</ecNumber>
    </recommendedName>
    <alternativeName>
        <fullName evidence="6">16S rRNA 7-methylguanosine methyltransferase</fullName>
        <shortName evidence="6">16S rRNA m7G methyltransferase</shortName>
    </alternativeName>
</protein>
<evidence type="ECO:0000256" key="2">
    <source>
        <dbReference type="ARBA" id="ARBA00022552"/>
    </source>
</evidence>
<evidence type="ECO:0000256" key="5">
    <source>
        <dbReference type="ARBA" id="ARBA00022691"/>
    </source>
</evidence>
<keyword evidence="1 6" id="KW-0963">Cytoplasm</keyword>
<feature type="binding site" evidence="6">
    <location>
        <position position="67"/>
    </location>
    <ligand>
        <name>S-adenosyl-L-methionine</name>
        <dbReference type="ChEBI" id="CHEBI:59789"/>
    </ligand>
</feature>
<evidence type="ECO:0000256" key="6">
    <source>
        <dbReference type="HAMAP-Rule" id="MF_00074"/>
    </source>
</evidence>
<feature type="binding site" evidence="6">
    <location>
        <position position="72"/>
    </location>
    <ligand>
        <name>S-adenosyl-L-methionine</name>
        <dbReference type="ChEBI" id="CHEBI:59789"/>
    </ligand>
</feature>
<feature type="binding site" evidence="6">
    <location>
        <position position="135"/>
    </location>
    <ligand>
        <name>S-adenosyl-L-methionine</name>
        <dbReference type="ChEBI" id="CHEBI:59789"/>
    </ligand>
</feature>
<sequence length="202" mass="22630">MDAPNWYPHDVSRETLEKLADYGQLLRKWTTKINLISKLSESDLEERHIWDSAQIYTPDDKNWLDLGSGGGLPGVVVAILAQGDGHSQRMTMVESDQRKATFLRTCARELDVSFDVVAERVENLHPQSAQIVSARALASLDTLLGYAFRHLKAGGECVFMKGEAWEDEVSAAKANWRFSCDATPSRTNPKAAILRIKEIERV</sequence>
<feature type="binding site" evidence="6">
    <location>
        <begin position="121"/>
        <end position="122"/>
    </location>
    <ligand>
        <name>S-adenosyl-L-methionine</name>
        <dbReference type="ChEBI" id="CHEBI:59789"/>
    </ligand>
</feature>
<comment type="catalytic activity">
    <reaction evidence="6">
        <text>guanosine(527) in 16S rRNA + S-adenosyl-L-methionine = N(7)-methylguanosine(527) in 16S rRNA + S-adenosyl-L-homocysteine</text>
        <dbReference type="Rhea" id="RHEA:42732"/>
        <dbReference type="Rhea" id="RHEA-COMP:10209"/>
        <dbReference type="Rhea" id="RHEA-COMP:10210"/>
        <dbReference type="ChEBI" id="CHEBI:57856"/>
        <dbReference type="ChEBI" id="CHEBI:59789"/>
        <dbReference type="ChEBI" id="CHEBI:74269"/>
        <dbReference type="ChEBI" id="CHEBI:74480"/>
        <dbReference type="EC" id="2.1.1.170"/>
    </reaction>
</comment>
<evidence type="ECO:0000256" key="4">
    <source>
        <dbReference type="ARBA" id="ARBA00022679"/>
    </source>
</evidence>
<comment type="caution">
    <text evidence="7">The sequence shown here is derived from an EMBL/GenBank/DDBJ whole genome shotgun (WGS) entry which is preliminary data.</text>
</comment>
<comment type="subcellular location">
    <subcellularLocation>
        <location evidence="6">Cytoplasm</location>
    </subcellularLocation>
</comment>
<dbReference type="EMBL" id="JBHDIY010000002">
    <property type="protein sequence ID" value="MFL4469372.1"/>
    <property type="molecule type" value="Genomic_DNA"/>
</dbReference>
<evidence type="ECO:0000313" key="8">
    <source>
        <dbReference type="Proteomes" id="UP001627408"/>
    </source>
</evidence>
<dbReference type="GO" id="GO:0008168">
    <property type="term" value="F:methyltransferase activity"/>
    <property type="evidence" value="ECO:0007669"/>
    <property type="project" value="UniProtKB-KW"/>
</dbReference>
<name>A0ABW8UR08_9RHOB</name>
<evidence type="ECO:0000256" key="1">
    <source>
        <dbReference type="ARBA" id="ARBA00022490"/>
    </source>
</evidence>
<dbReference type="GO" id="GO:0032259">
    <property type="term" value="P:methylation"/>
    <property type="evidence" value="ECO:0007669"/>
    <property type="project" value="UniProtKB-KW"/>
</dbReference>
<keyword evidence="4 6" id="KW-0808">Transferase</keyword>
<evidence type="ECO:0000313" key="7">
    <source>
        <dbReference type="EMBL" id="MFL4469372.1"/>
    </source>
</evidence>